<evidence type="ECO:0000256" key="1">
    <source>
        <dbReference type="SAM" id="MobiDB-lite"/>
    </source>
</evidence>
<proteinExistence type="predicted"/>
<dbReference type="AlphaFoldDB" id="F4PCS2"/>
<dbReference type="InterPro" id="IPR011990">
    <property type="entry name" value="TPR-like_helical_dom_sf"/>
</dbReference>
<dbReference type="GeneID" id="18239500"/>
<feature type="region of interest" description="Disordered" evidence="1">
    <location>
        <begin position="41"/>
        <end position="83"/>
    </location>
</feature>
<dbReference type="Gene3D" id="1.25.40.10">
    <property type="entry name" value="Tetratricopeptide repeat domain"/>
    <property type="match status" value="1"/>
</dbReference>
<dbReference type="EMBL" id="GL882894">
    <property type="protein sequence ID" value="EGF76994.1"/>
    <property type="molecule type" value="Genomic_DNA"/>
</dbReference>
<reference evidence="2 3" key="1">
    <citation type="submission" date="2009-12" db="EMBL/GenBank/DDBJ databases">
        <title>The draft genome of Batrachochytrium dendrobatidis.</title>
        <authorList>
            <consortium name="US DOE Joint Genome Institute (JGI-PGF)"/>
            <person name="Kuo A."/>
            <person name="Salamov A."/>
            <person name="Schmutz J."/>
            <person name="Lucas S."/>
            <person name="Pitluck S."/>
            <person name="Rosenblum E."/>
            <person name="Stajich J."/>
            <person name="Eisen M."/>
            <person name="Grigoriev I.V."/>
        </authorList>
    </citation>
    <scope>NUCLEOTIDE SEQUENCE [LARGE SCALE GENOMIC DNA]</scope>
    <source>
        <strain evidence="3">JAM81 / FGSC 10211</strain>
    </source>
</reference>
<dbReference type="STRING" id="684364.F4PCS2"/>
<feature type="region of interest" description="Disordered" evidence="1">
    <location>
        <begin position="729"/>
        <end position="778"/>
    </location>
</feature>
<name>F4PCS2_BATDJ</name>
<evidence type="ECO:0000313" key="2">
    <source>
        <dbReference type="EMBL" id="EGF76994.1"/>
    </source>
</evidence>
<protein>
    <submittedName>
        <fullName evidence="2">Uncharacterized protein</fullName>
    </submittedName>
</protein>
<keyword evidence="3" id="KW-1185">Reference proteome</keyword>
<feature type="compositionally biased region" description="Polar residues" evidence="1">
    <location>
        <begin position="619"/>
        <end position="628"/>
    </location>
</feature>
<dbReference type="HOGENOM" id="CLU_359791_0_0_1"/>
<sequence length="778" mass="87459">MFRSTFVACKRAYTNYDRLQSLLGKADIKGHYKPLRQLPSENTRQSKHDQQSTQTSSLLVSQEPKSSVKNLETAKTSANHGSNSNERVLWFSDPFLLTEKLAQLVNKDKVDEAYMLLRRHTGAGNDDVHAAFFNALIKKRHYAMVIRIFKDLNAKNRTLAPQSYTSILNAIYCMAKMLPKFNIHSKKKLFDTALDVWRQLVPNLIQTNAMLSVCAACGSVGGWEMAEMIYSHIRYSNKATLTNRLVGFAAAAAVSAKALKRSQAAVASGMLSNPFEELPSPKIIVVPDVKTYTVMIGICAEIGKSVGYANGIAIWNKAVQHAAETAKLTPDDHPDIVPVKFDGPLIAKYLLLCIRSDDASHAESALDVVNLHFGFPKSHLEPYNRRHNIVESRFSKPSGKSQGRVPSSHIELTQQTFTLLMHLASRLRYPALGQHWYKIFTEELHMDADDVAMHAITTMLLTAKQFDQVWSMATEKPSKYKYQIGLRATSLAVMSREEDKEKWLDRSRTLYEEGIKIRTAKSSIEDTNMDARSQPSSSEASSHLQQPLFGFRELLNHLGTTITCKSWSEAGQIVIKNREILVDNTISRLERKVEARLKKTDKTATSDSDNEYTGDDGFQLNQKASTSNSDSDDVVFLRRGLLFSKIALEEYTNGKLGTSAQNVKAQLIMRHIDMGLGLTKTLKVKPDTNIRKLISPELYKRHLPLDDLKLDMPAEHVKGSFRRSEMGYKVQRREDVDSSTANNVSLSRSHSFSKSTLNRNSINNSTNAAQFTKKNRFE</sequence>
<dbReference type="RefSeq" id="XP_006682400.1">
    <property type="nucleotide sequence ID" value="XM_006682337.1"/>
</dbReference>
<feature type="compositionally biased region" description="Polar residues" evidence="1">
    <location>
        <begin position="738"/>
        <end position="772"/>
    </location>
</feature>
<dbReference type="Proteomes" id="UP000007241">
    <property type="component" value="Unassembled WGS sequence"/>
</dbReference>
<feature type="compositionally biased region" description="Low complexity" evidence="1">
    <location>
        <begin position="51"/>
        <end position="62"/>
    </location>
</feature>
<feature type="compositionally biased region" description="Low complexity" evidence="1">
    <location>
        <begin position="533"/>
        <end position="542"/>
    </location>
</feature>
<organism evidence="2 3">
    <name type="scientific">Batrachochytrium dendrobatidis (strain JAM81 / FGSC 10211)</name>
    <name type="common">Frog chytrid fungus</name>
    <dbReference type="NCBI Taxonomy" id="684364"/>
    <lineage>
        <taxon>Eukaryota</taxon>
        <taxon>Fungi</taxon>
        <taxon>Fungi incertae sedis</taxon>
        <taxon>Chytridiomycota</taxon>
        <taxon>Chytridiomycota incertae sedis</taxon>
        <taxon>Chytridiomycetes</taxon>
        <taxon>Rhizophydiales</taxon>
        <taxon>Rhizophydiales incertae sedis</taxon>
        <taxon>Batrachochytrium</taxon>
    </lineage>
</organism>
<feature type="region of interest" description="Disordered" evidence="1">
    <location>
        <begin position="598"/>
        <end position="628"/>
    </location>
</feature>
<gene>
    <name evidence="2" type="ORF">BATDEDRAFT_28080</name>
</gene>
<dbReference type="OrthoDB" id="2163535at2759"/>
<evidence type="ECO:0000313" key="3">
    <source>
        <dbReference type="Proteomes" id="UP000007241"/>
    </source>
</evidence>
<dbReference type="InParanoid" id="F4PCS2"/>
<accession>F4PCS2</accession>
<feature type="region of interest" description="Disordered" evidence="1">
    <location>
        <begin position="522"/>
        <end position="542"/>
    </location>
</feature>
<feature type="compositionally biased region" description="Polar residues" evidence="1">
    <location>
        <begin position="63"/>
        <end position="83"/>
    </location>
</feature>